<evidence type="ECO:0000256" key="1">
    <source>
        <dbReference type="SAM" id="Phobius"/>
    </source>
</evidence>
<evidence type="ECO:0000313" key="3">
    <source>
        <dbReference type="Proteomes" id="UP000030960"/>
    </source>
</evidence>
<evidence type="ECO:0000313" key="2">
    <source>
        <dbReference type="EMBL" id="KHQ51744.1"/>
    </source>
</evidence>
<keyword evidence="1" id="KW-0472">Membrane</keyword>
<reference evidence="2 3" key="1">
    <citation type="submission" date="2014-10" db="EMBL/GenBank/DDBJ databases">
        <title>Genome sequence of Ponticoccus sp. strain UMTAT08 isolated from clonal culture of toxic dinoflagellate Alexandrium tamiyavanichii.</title>
        <authorList>
            <person name="Gan H.Y."/>
            <person name="Muhd D.-D."/>
            <person name="Mohd Noor M.E."/>
            <person name="Yeong Y.S."/>
            <person name="Usup G."/>
        </authorList>
    </citation>
    <scope>NUCLEOTIDE SEQUENCE [LARGE SCALE GENOMIC DNA]</scope>
    <source>
        <strain evidence="2 3">UMTAT08</strain>
    </source>
</reference>
<comment type="caution">
    <text evidence="2">The sequence shown here is derived from an EMBL/GenBank/DDBJ whole genome shotgun (WGS) entry which is preliminary data.</text>
</comment>
<keyword evidence="2" id="KW-0418">Kinase</keyword>
<keyword evidence="2" id="KW-0808">Transferase</keyword>
<dbReference type="STRING" id="561184.SAMN05216376_104182"/>
<feature type="transmembrane region" description="Helical" evidence="1">
    <location>
        <begin position="6"/>
        <end position="25"/>
    </location>
</feature>
<name>A0A0B3SMH5_9RHOB</name>
<dbReference type="InterPro" id="IPR045616">
    <property type="entry name" value="DUF6446"/>
</dbReference>
<dbReference type="Pfam" id="PF20044">
    <property type="entry name" value="DUF6446"/>
    <property type="match status" value="1"/>
</dbReference>
<proteinExistence type="predicted"/>
<dbReference type="EMBL" id="JSUQ01000015">
    <property type="protein sequence ID" value="KHQ51744.1"/>
    <property type="molecule type" value="Genomic_DNA"/>
</dbReference>
<accession>A0A0B3SMH5</accession>
<keyword evidence="1" id="KW-1133">Transmembrane helix</keyword>
<gene>
    <name evidence="2" type="ORF">OA50_03645</name>
</gene>
<dbReference type="AlphaFoldDB" id="A0A0B3SMH5"/>
<dbReference type="PATRIC" id="fig|1515334.3.peg.3665"/>
<keyword evidence="3" id="KW-1185">Reference proteome</keyword>
<organism evidence="2 3">
    <name type="scientific">Mameliella alba</name>
    <dbReference type="NCBI Taxonomy" id="561184"/>
    <lineage>
        <taxon>Bacteria</taxon>
        <taxon>Pseudomonadati</taxon>
        <taxon>Pseudomonadota</taxon>
        <taxon>Alphaproteobacteria</taxon>
        <taxon>Rhodobacterales</taxon>
        <taxon>Roseobacteraceae</taxon>
        <taxon>Mameliella</taxon>
    </lineage>
</organism>
<dbReference type="GO" id="GO:0016301">
    <property type="term" value="F:kinase activity"/>
    <property type="evidence" value="ECO:0007669"/>
    <property type="project" value="UniProtKB-KW"/>
</dbReference>
<keyword evidence="1" id="KW-0812">Transmembrane</keyword>
<sequence length="178" mass="19514">MTLGKLMAIAIVLCGLIAGVSIYYLQVYHFYEDVVPTGTDDVMLTTQDGSRTAIPYADFRGIDADSSPIRYRACFTTTLTPAEAAETYKPYEGAEPRNAPGWFDCFDADAIGDAIEAGTARVFTGHRNMEFGIDRVVAITDDGRGYVWHEINDCGDKAYDGTPLGDDCPDRDSLEKDQ</sequence>
<dbReference type="Proteomes" id="UP000030960">
    <property type="component" value="Unassembled WGS sequence"/>
</dbReference>
<protein>
    <submittedName>
        <fullName evidence="2">Signal transduction histidine kinase</fullName>
    </submittedName>
</protein>